<dbReference type="PANTHER" id="PTHR30363">
    <property type="entry name" value="HTH-TYPE TRANSCRIPTIONAL REGULATOR SRLR-RELATED"/>
    <property type="match status" value="1"/>
</dbReference>
<dbReference type="InterPro" id="IPR036390">
    <property type="entry name" value="WH_DNA-bd_sf"/>
</dbReference>
<dbReference type="PANTHER" id="PTHR30363:SF44">
    <property type="entry name" value="AGA OPERON TRANSCRIPTIONAL REPRESSOR-RELATED"/>
    <property type="match status" value="1"/>
</dbReference>
<dbReference type="SUPFAM" id="SSF46785">
    <property type="entry name" value="Winged helix' DNA-binding domain"/>
    <property type="match status" value="1"/>
</dbReference>
<keyword evidence="3" id="KW-0804">Transcription</keyword>
<evidence type="ECO:0000256" key="2">
    <source>
        <dbReference type="ARBA" id="ARBA00023125"/>
    </source>
</evidence>
<gene>
    <name evidence="5" type="ORF">GNP93_02085</name>
</gene>
<dbReference type="Gene3D" id="3.40.50.1360">
    <property type="match status" value="1"/>
</dbReference>
<dbReference type="Proteomes" id="UP000450917">
    <property type="component" value="Unassembled WGS sequence"/>
</dbReference>
<dbReference type="AlphaFoldDB" id="A0A7X2Z859"/>
<dbReference type="PROSITE" id="PS00894">
    <property type="entry name" value="HTH_DEOR_1"/>
    <property type="match status" value="1"/>
</dbReference>
<dbReference type="SMART" id="SM01134">
    <property type="entry name" value="DeoRC"/>
    <property type="match status" value="1"/>
</dbReference>
<keyword evidence="2" id="KW-0238">DNA-binding</keyword>
<feature type="domain" description="HTH deoR-type" evidence="4">
    <location>
        <begin position="3"/>
        <end position="58"/>
    </location>
</feature>
<evidence type="ECO:0000313" key="5">
    <source>
        <dbReference type="EMBL" id="MUG69458.1"/>
    </source>
</evidence>
<dbReference type="Pfam" id="PF08220">
    <property type="entry name" value="HTH_DeoR"/>
    <property type="match status" value="1"/>
</dbReference>
<evidence type="ECO:0000256" key="1">
    <source>
        <dbReference type="ARBA" id="ARBA00023015"/>
    </source>
</evidence>
<dbReference type="InterPro" id="IPR014036">
    <property type="entry name" value="DeoR-like_C"/>
</dbReference>
<evidence type="ECO:0000313" key="6">
    <source>
        <dbReference type="Proteomes" id="UP000450917"/>
    </source>
</evidence>
<organism evidence="5 6">
    <name type="scientific">Paenibacillus validus</name>
    <dbReference type="NCBI Taxonomy" id="44253"/>
    <lineage>
        <taxon>Bacteria</taxon>
        <taxon>Bacillati</taxon>
        <taxon>Bacillota</taxon>
        <taxon>Bacilli</taxon>
        <taxon>Bacillales</taxon>
        <taxon>Paenibacillaceae</taxon>
        <taxon>Paenibacillus</taxon>
    </lineage>
</organism>
<dbReference type="InterPro" id="IPR036388">
    <property type="entry name" value="WH-like_DNA-bd_sf"/>
</dbReference>
<reference evidence="5 6" key="1">
    <citation type="submission" date="2019-11" db="EMBL/GenBank/DDBJ databases">
        <title>Draft genome sequences of five Paenibacillus species of dairy origin.</title>
        <authorList>
            <person name="Olajide A.M."/>
            <person name="Chen S."/>
            <person name="Lapointe G."/>
        </authorList>
    </citation>
    <scope>NUCLEOTIDE SEQUENCE [LARGE SCALE GENOMIC DNA]</scope>
    <source>
        <strain evidence="5 6">2CS3</strain>
    </source>
</reference>
<dbReference type="RefSeq" id="WP_127607024.1">
    <property type="nucleotide sequence ID" value="NZ_JARTHJ010000278.1"/>
</dbReference>
<keyword evidence="1" id="KW-0805">Transcription regulation</keyword>
<sequence>MFGEERKNNILSLVEEKKSVDVQELCELYQVSESTIRRDLREMEEAGLLKRTHGGAISVKSVMFEPSFSEKEISRTAEKKAIAAKAAEMIRNGDTILLDAGTTTYYMFRELEAFQKLTVVTNSIILPQDVNLPLGIELIVLGGAYRAGVMSLVGPFAERCLDMIKVDKAFMATNGMDLKEGLTTPNLMEADIKRKMIRRADRVILLSDSSKANQVSFSRFADWSDIDVCITDAGMPGEFMEALTARGIEVYAVEAGKELGDG</sequence>
<dbReference type="InterPro" id="IPR001034">
    <property type="entry name" value="DeoR_HTH"/>
</dbReference>
<comment type="caution">
    <text evidence="5">The sequence shown here is derived from an EMBL/GenBank/DDBJ whole genome shotgun (WGS) entry which is preliminary data.</text>
</comment>
<evidence type="ECO:0000259" key="4">
    <source>
        <dbReference type="PROSITE" id="PS51000"/>
    </source>
</evidence>
<dbReference type="InterPro" id="IPR018356">
    <property type="entry name" value="Tscrpt_reg_HTH_DeoR_CS"/>
</dbReference>
<dbReference type="PROSITE" id="PS51000">
    <property type="entry name" value="HTH_DEOR_2"/>
    <property type="match status" value="1"/>
</dbReference>
<dbReference type="SMART" id="SM00420">
    <property type="entry name" value="HTH_DEOR"/>
    <property type="match status" value="1"/>
</dbReference>
<dbReference type="GO" id="GO:0003677">
    <property type="term" value="F:DNA binding"/>
    <property type="evidence" value="ECO:0007669"/>
    <property type="project" value="UniProtKB-KW"/>
</dbReference>
<name>A0A7X2Z859_9BACL</name>
<evidence type="ECO:0000256" key="3">
    <source>
        <dbReference type="ARBA" id="ARBA00023163"/>
    </source>
</evidence>
<dbReference type="SUPFAM" id="SSF100950">
    <property type="entry name" value="NagB/RpiA/CoA transferase-like"/>
    <property type="match status" value="1"/>
</dbReference>
<dbReference type="InterPro" id="IPR037171">
    <property type="entry name" value="NagB/RpiA_transferase-like"/>
</dbReference>
<proteinExistence type="predicted"/>
<dbReference type="Pfam" id="PF00455">
    <property type="entry name" value="DeoRC"/>
    <property type="match status" value="1"/>
</dbReference>
<dbReference type="PRINTS" id="PR00037">
    <property type="entry name" value="HTHLACR"/>
</dbReference>
<keyword evidence="6" id="KW-1185">Reference proteome</keyword>
<dbReference type="GO" id="GO:0003700">
    <property type="term" value="F:DNA-binding transcription factor activity"/>
    <property type="evidence" value="ECO:0007669"/>
    <property type="project" value="InterPro"/>
</dbReference>
<dbReference type="InterPro" id="IPR050313">
    <property type="entry name" value="Carb_Metab_HTH_regulators"/>
</dbReference>
<dbReference type="Gene3D" id="1.10.10.10">
    <property type="entry name" value="Winged helix-like DNA-binding domain superfamily/Winged helix DNA-binding domain"/>
    <property type="match status" value="1"/>
</dbReference>
<protein>
    <submittedName>
        <fullName evidence="5">DeoR family transcriptional regulator</fullName>
    </submittedName>
</protein>
<dbReference type="EMBL" id="WNZX01000001">
    <property type="protein sequence ID" value="MUG69458.1"/>
    <property type="molecule type" value="Genomic_DNA"/>
</dbReference>
<accession>A0A7X2Z859</accession>